<sequence>MDNKSIEKSFENTDDKIEGIVLHLLKKYIIKNELSSQDMELKEEQECEH</sequence>
<gene>
    <name evidence="1" type="ORF">J2N86_14050</name>
</gene>
<evidence type="ECO:0000313" key="1">
    <source>
        <dbReference type="EMBL" id="USQ15369.1"/>
    </source>
</evidence>
<keyword evidence="2" id="KW-1185">Reference proteome</keyword>
<protein>
    <submittedName>
        <fullName evidence="1">Uncharacterized protein</fullName>
    </submittedName>
</protein>
<dbReference type="RefSeq" id="WP_252582607.1">
    <property type="nucleotide sequence ID" value="NZ_CP071528.1"/>
</dbReference>
<name>A0ABY4YCL7_9GAMM</name>
<dbReference type="Proteomes" id="UP001057474">
    <property type="component" value="Plasmid pLlyPCM2298_1"/>
</dbReference>
<geneLocation type="plasmid" evidence="1 2">
    <name>pLlyPCM2298_1</name>
</geneLocation>
<keyword evidence="1" id="KW-0614">Plasmid</keyword>
<evidence type="ECO:0000313" key="2">
    <source>
        <dbReference type="Proteomes" id="UP001057474"/>
    </source>
</evidence>
<dbReference type="EMBL" id="CP071528">
    <property type="protein sequence ID" value="USQ15369.1"/>
    <property type="molecule type" value="Genomic_DNA"/>
</dbReference>
<organism evidence="1 2">
    <name type="scientific">Legionella lytica</name>
    <dbReference type="NCBI Taxonomy" id="96232"/>
    <lineage>
        <taxon>Bacteria</taxon>
        <taxon>Pseudomonadati</taxon>
        <taxon>Pseudomonadota</taxon>
        <taxon>Gammaproteobacteria</taxon>
        <taxon>Legionellales</taxon>
        <taxon>Legionellaceae</taxon>
        <taxon>Legionella</taxon>
    </lineage>
</organism>
<proteinExistence type="predicted"/>
<reference evidence="1" key="1">
    <citation type="submission" date="2021-03" db="EMBL/GenBank/DDBJ databases">
        <title>Legionella lytica PCM 2298.</title>
        <authorList>
            <person name="Koper P."/>
        </authorList>
    </citation>
    <scope>NUCLEOTIDE SEQUENCE</scope>
    <source>
        <strain evidence="1">PCM 2298</strain>
        <plasmid evidence="1">pLlyPCM2298_1</plasmid>
    </source>
</reference>
<accession>A0ABY4YCL7</accession>